<dbReference type="PANTHER" id="PTHR34599">
    <property type="entry name" value="PEROXIDASE-RELATED"/>
    <property type="match status" value="1"/>
</dbReference>
<dbReference type="InterPro" id="IPR036938">
    <property type="entry name" value="PAP2/HPO_sf"/>
</dbReference>
<dbReference type="EMBL" id="AQHR01000022">
    <property type="protein sequence ID" value="EON78776.1"/>
    <property type="molecule type" value="Genomic_DNA"/>
</dbReference>
<dbReference type="InterPro" id="IPR052559">
    <property type="entry name" value="V-haloperoxidase"/>
</dbReference>
<evidence type="ECO:0000313" key="3">
    <source>
        <dbReference type="Proteomes" id="UP000013909"/>
    </source>
</evidence>
<dbReference type="AlphaFoldDB" id="R7ZX83"/>
<dbReference type="PATRIC" id="fig|1288963.3.peg.670"/>
<dbReference type="STRING" id="1232681.ADIS_0673"/>
<organism evidence="2 3">
    <name type="scientific">Lunatimonas lonarensis</name>
    <dbReference type="NCBI Taxonomy" id="1232681"/>
    <lineage>
        <taxon>Bacteria</taxon>
        <taxon>Pseudomonadati</taxon>
        <taxon>Bacteroidota</taxon>
        <taxon>Cytophagia</taxon>
        <taxon>Cytophagales</taxon>
        <taxon>Cyclobacteriaceae</taxon>
    </lineage>
</organism>
<name>R7ZX83_9BACT</name>
<dbReference type="SUPFAM" id="SSF48317">
    <property type="entry name" value="Acid phosphatase/Vanadium-dependent haloperoxidase"/>
    <property type="match status" value="1"/>
</dbReference>
<dbReference type="CDD" id="cd03398">
    <property type="entry name" value="PAP2_haloperoxidase"/>
    <property type="match status" value="1"/>
</dbReference>
<reference evidence="2 3" key="1">
    <citation type="submission" date="2013-02" db="EMBL/GenBank/DDBJ databases">
        <title>A novel strain isolated from Lonar lake, Maharashtra, India.</title>
        <authorList>
            <person name="Singh A."/>
        </authorList>
    </citation>
    <scope>NUCLEOTIDE SEQUENCE [LARGE SCALE GENOMIC DNA]</scope>
    <source>
        <strain evidence="2 3">AK24</strain>
    </source>
</reference>
<dbReference type="Pfam" id="PF01569">
    <property type="entry name" value="PAP2"/>
    <property type="match status" value="1"/>
</dbReference>
<evidence type="ECO:0000313" key="2">
    <source>
        <dbReference type="EMBL" id="EON78776.1"/>
    </source>
</evidence>
<comment type="caution">
    <text evidence="2">The sequence shown here is derived from an EMBL/GenBank/DDBJ whole genome shotgun (WGS) entry which is preliminary data.</text>
</comment>
<gene>
    <name evidence="2" type="ORF">ADIS_0673</name>
</gene>
<keyword evidence="3" id="KW-1185">Reference proteome</keyword>
<protein>
    <recommendedName>
        <fullName evidence="1">Phosphatidic acid phosphatase type 2/haloperoxidase domain-containing protein</fullName>
    </recommendedName>
</protein>
<dbReference type="PANTHER" id="PTHR34599:SF1">
    <property type="entry name" value="PHOSPHATIDIC ACID PHOSPHATASE TYPE 2_HALOPEROXIDASE DOMAIN-CONTAINING PROTEIN"/>
    <property type="match status" value="1"/>
</dbReference>
<dbReference type="Proteomes" id="UP000013909">
    <property type="component" value="Unassembled WGS sequence"/>
</dbReference>
<dbReference type="InterPro" id="IPR000326">
    <property type="entry name" value="PAP2/HPO"/>
</dbReference>
<sequence>MTDIMVHDITNPPLAARFYAYATLAGYEVVSQEDEGFHSMALVLNDYPQIPKRDDFPNQHTQVTAALSMIKVASTLQPSGSELLKLEDSFLDSCRTWGLQEKTIKDSEAYADFIAKEVLAYAQTDRYREISNYPRYTPREAPGSWYPTPPGYFAPVEPYFNTIRPFTLRSADQFKPVPPAPFSENPSSEFFQLMRQVYEEELTSETQQIAAFWDCNPFALEETGHLMVGLKQISPGGHWIGITDIACRESGIDFNKAMEITAVVAVGLMDGFLSCWDEKYRSNRIRPETAIRKYLDPNYTPLLQTPPFPEYLSGHSTISTTSAEILTHFFGEEFEYTDTVEEKYFLGTRDFDSFYHAANEASISRLYGGIHFMDAIENGQTQGKAVGKWVVNLLAEKSMAMPVPR</sequence>
<dbReference type="Gene3D" id="1.10.606.20">
    <property type="match status" value="1"/>
</dbReference>
<proteinExistence type="predicted"/>
<accession>R7ZX83</accession>
<feature type="domain" description="Phosphatidic acid phosphatase type 2/haloperoxidase" evidence="1">
    <location>
        <begin position="265"/>
        <end position="395"/>
    </location>
</feature>
<evidence type="ECO:0000259" key="1">
    <source>
        <dbReference type="Pfam" id="PF01569"/>
    </source>
</evidence>